<dbReference type="SUPFAM" id="SSF63817">
    <property type="entry name" value="Sortase"/>
    <property type="match status" value="1"/>
</dbReference>
<feature type="active site" description="Proton donor/acceptor" evidence="4">
    <location>
        <position position="135"/>
    </location>
</feature>
<evidence type="ECO:0000256" key="4">
    <source>
        <dbReference type="PIRSR" id="PIRSR605754-1"/>
    </source>
</evidence>
<evidence type="ECO:0000313" key="5">
    <source>
        <dbReference type="EMBL" id="GGI64686.1"/>
    </source>
</evidence>
<evidence type="ECO:0000313" key="6">
    <source>
        <dbReference type="Proteomes" id="UP000622610"/>
    </source>
</evidence>
<dbReference type="EMBL" id="BMDT01000001">
    <property type="protein sequence ID" value="GGI64686.1"/>
    <property type="molecule type" value="Genomic_DNA"/>
</dbReference>
<evidence type="ECO:0000256" key="3">
    <source>
        <dbReference type="ARBA" id="ARBA00022807"/>
    </source>
</evidence>
<reference evidence="5" key="1">
    <citation type="journal article" date="2014" name="Int. J. Syst. Evol. Microbiol.">
        <title>Complete genome sequence of Corynebacterium casei LMG S-19264T (=DSM 44701T), isolated from a smear-ripened cheese.</title>
        <authorList>
            <consortium name="US DOE Joint Genome Institute (JGI-PGF)"/>
            <person name="Walter F."/>
            <person name="Albersmeier A."/>
            <person name="Kalinowski J."/>
            <person name="Ruckert C."/>
        </authorList>
    </citation>
    <scope>NUCLEOTIDE SEQUENCE</scope>
    <source>
        <strain evidence="5">CCM 8433</strain>
    </source>
</reference>
<evidence type="ECO:0000256" key="1">
    <source>
        <dbReference type="ARBA" id="ARBA00022670"/>
    </source>
</evidence>
<reference evidence="5" key="2">
    <citation type="submission" date="2020-09" db="EMBL/GenBank/DDBJ databases">
        <authorList>
            <person name="Sun Q."/>
            <person name="Sedlacek I."/>
        </authorList>
    </citation>
    <scope>NUCLEOTIDE SEQUENCE</scope>
    <source>
        <strain evidence="5">CCM 8433</strain>
    </source>
</reference>
<gene>
    <name evidence="5" type="primary">srtA2</name>
    <name evidence="5" type="ORF">GCM10011482_03400</name>
</gene>
<evidence type="ECO:0000256" key="2">
    <source>
        <dbReference type="ARBA" id="ARBA00022801"/>
    </source>
</evidence>
<dbReference type="RefSeq" id="WP_229731641.1">
    <property type="nucleotide sequence ID" value="NZ_BMDT01000001.1"/>
</dbReference>
<proteinExistence type="predicted"/>
<dbReference type="Gene3D" id="2.40.260.10">
    <property type="entry name" value="Sortase"/>
    <property type="match status" value="1"/>
</dbReference>
<dbReference type="NCBIfam" id="TIGR01076">
    <property type="entry name" value="sortase_fam"/>
    <property type="match status" value="1"/>
</dbReference>
<keyword evidence="3" id="KW-0788">Thiol protease</keyword>
<protein>
    <submittedName>
        <fullName evidence="5">Class A sortase</fullName>
    </submittedName>
</protein>
<dbReference type="Proteomes" id="UP000622610">
    <property type="component" value="Unassembled WGS sequence"/>
</dbReference>
<name>A0A917N3Q6_9ENTE</name>
<dbReference type="GO" id="GO:0006508">
    <property type="term" value="P:proteolysis"/>
    <property type="evidence" value="ECO:0007669"/>
    <property type="project" value="UniProtKB-KW"/>
</dbReference>
<dbReference type="AlphaFoldDB" id="A0A917N3Q6"/>
<comment type="caution">
    <text evidence="5">The sequence shown here is derived from an EMBL/GenBank/DDBJ whole genome shotgun (WGS) entry which is preliminary data.</text>
</comment>
<dbReference type="Pfam" id="PF04203">
    <property type="entry name" value="Sortase"/>
    <property type="match status" value="1"/>
</dbReference>
<feature type="active site" description="Acyl-thioester intermediate" evidence="4">
    <location>
        <position position="197"/>
    </location>
</feature>
<dbReference type="CDD" id="cd06165">
    <property type="entry name" value="Sortase_A"/>
    <property type="match status" value="1"/>
</dbReference>
<keyword evidence="1" id="KW-0645">Protease</keyword>
<dbReference type="GO" id="GO:0008234">
    <property type="term" value="F:cysteine-type peptidase activity"/>
    <property type="evidence" value="ECO:0007669"/>
    <property type="project" value="UniProtKB-KW"/>
</dbReference>
<accession>A0A917N3Q6</accession>
<dbReference type="InterPro" id="IPR005754">
    <property type="entry name" value="Sortase"/>
</dbReference>
<organism evidence="5 6">
    <name type="scientific">Enterococcus alcedinis</name>
    <dbReference type="NCBI Taxonomy" id="1274384"/>
    <lineage>
        <taxon>Bacteria</taxon>
        <taxon>Bacillati</taxon>
        <taxon>Bacillota</taxon>
        <taxon>Bacilli</taxon>
        <taxon>Lactobacillales</taxon>
        <taxon>Enterococcaceae</taxon>
        <taxon>Enterococcus</taxon>
    </lineage>
</organism>
<keyword evidence="2" id="KW-0378">Hydrolase</keyword>
<sequence>MFQSKFSKGLCFCALIIGLFFLFSKQIQNIVVKSNTQKFAIANYTRTDVKENSQKSDQVTFDFNAVEPISTEAVLKAQLDKNERDYPVIAGILIPSVDLNLPVFMGLANEHLLWGAGTLSETQEMGSGNYALASHLSYDSDALFSPLSRTSPGEKIYLNDLNNVYEYTIYLKEWVSPDATHVLDEVPGETIVTLITCGDYDATNRLIIQGSLTAVTPIDEISNDLAAAFY</sequence>
<keyword evidence="6" id="KW-1185">Reference proteome</keyword>
<dbReference type="InterPro" id="IPR023365">
    <property type="entry name" value="Sortase_dom-sf"/>
</dbReference>
<dbReference type="InterPro" id="IPR042007">
    <property type="entry name" value="Sortase_A"/>
</dbReference>